<feature type="region of interest" description="Disordered" evidence="1">
    <location>
        <begin position="72"/>
        <end position="98"/>
    </location>
</feature>
<sequence length="112" mass="13134">MLPGYQPEGGWNTEANRQQKIEVKEQREREGRKEQRESGYIKKQEQQRRGVLEMGCEIPLASNQMQRNLVEEATGKMPIGQRRRRTRLGRKNGGVHHLLTNALTQRELWPSR</sequence>
<evidence type="ECO:0000313" key="3">
    <source>
        <dbReference type="Proteomes" id="UP001066276"/>
    </source>
</evidence>
<reference evidence="2" key="1">
    <citation type="journal article" date="2022" name="bioRxiv">
        <title>Sequencing and chromosome-scale assembly of the giantPleurodeles waltlgenome.</title>
        <authorList>
            <person name="Brown T."/>
            <person name="Elewa A."/>
            <person name="Iarovenko S."/>
            <person name="Subramanian E."/>
            <person name="Araus A.J."/>
            <person name="Petzold A."/>
            <person name="Susuki M."/>
            <person name="Suzuki K.-i.T."/>
            <person name="Hayashi T."/>
            <person name="Toyoda A."/>
            <person name="Oliveira C."/>
            <person name="Osipova E."/>
            <person name="Leigh N.D."/>
            <person name="Simon A."/>
            <person name="Yun M.H."/>
        </authorList>
    </citation>
    <scope>NUCLEOTIDE SEQUENCE</scope>
    <source>
        <strain evidence="2">20211129_DDA</strain>
        <tissue evidence="2">Liver</tissue>
    </source>
</reference>
<gene>
    <name evidence="2" type="ORF">NDU88_008950</name>
</gene>
<proteinExistence type="predicted"/>
<name>A0AAV7QT99_PLEWA</name>
<protein>
    <submittedName>
        <fullName evidence="2">Uncharacterized protein</fullName>
    </submittedName>
</protein>
<dbReference type="Proteomes" id="UP001066276">
    <property type="component" value="Chromosome 6"/>
</dbReference>
<feature type="compositionally biased region" description="Basic and acidic residues" evidence="1">
    <location>
        <begin position="17"/>
        <end position="48"/>
    </location>
</feature>
<feature type="compositionally biased region" description="Basic residues" evidence="1">
    <location>
        <begin position="81"/>
        <end position="94"/>
    </location>
</feature>
<evidence type="ECO:0000313" key="2">
    <source>
        <dbReference type="EMBL" id="KAJ1142637.1"/>
    </source>
</evidence>
<dbReference type="AlphaFoldDB" id="A0AAV7QT99"/>
<organism evidence="2 3">
    <name type="scientific">Pleurodeles waltl</name>
    <name type="common">Iberian ribbed newt</name>
    <dbReference type="NCBI Taxonomy" id="8319"/>
    <lineage>
        <taxon>Eukaryota</taxon>
        <taxon>Metazoa</taxon>
        <taxon>Chordata</taxon>
        <taxon>Craniata</taxon>
        <taxon>Vertebrata</taxon>
        <taxon>Euteleostomi</taxon>
        <taxon>Amphibia</taxon>
        <taxon>Batrachia</taxon>
        <taxon>Caudata</taxon>
        <taxon>Salamandroidea</taxon>
        <taxon>Salamandridae</taxon>
        <taxon>Pleurodelinae</taxon>
        <taxon>Pleurodeles</taxon>
    </lineage>
</organism>
<keyword evidence="3" id="KW-1185">Reference proteome</keyword>
<accession>A0AAV7QT99</accession>
<comment type="caution">
    <text evidence="2">The sequence shown here is derived from an EMBL/GenBank/DDBJ whole genome shotgun (WGS) entry which is preliminary data.</text>
</comment>
<evidence type="ECO:0000256" key="1">
    <source>
        <dbReference type="SAM" id="MobiDB-lite"/>
    </source>
</evidence>
<dbReference type="EMBL" id="JANPWB010000010">
    <property type="protein sequence ID" value="KAJ1142637.1"/>
    <property type="molecule type" value="Genomic_DNA"/>
</dbReference>
<feature type="region of interest" description="Disordered" evidence="1">
    <location>
        <begin position="1"/>
        <end position="48"/>
    </location>
</feature>